<evidence type="ECO:0000313" key="3">
    <source>
        <dbReference type="Proteomes" id="UP000317289"/>
    </source>
</evidence>
<evidence type="ECO:0000313" key="1">
    <source>
        <dbReference type="EMBL" id="MRX69564.1"/>
    </source>
</evidence>
<gene>
    <name evidence="1" type="ORF">GJU42_16445</name>
    <name evidence="2" type="ORF">SAMN06265349_102226</name>
</gene>
<accession>A0A521C5S6</accession>
<protein>
    <submittedName>
        <fullName evidence="2">Uncharacterized protein</fullName>
    </submittedName>
</protein>
<dbReference type="AlphaFoldDB" id="A0A521C5S6"/>
<reference evidence="2 3" key="1">
    <citation type="submission" date="2017-05" db="EMBL/GenBank/DDBJ databases">
        <authorList>
            <person name="Varghese N."/>
            <person name="Submissions S."/>
        </authorList>
    </citation>
    <scope>NUCLEOTIDE SEQUENCE [LARGE SCALE GENOMIC DNA]</scope>
    <source>
        <strain evidence="2 3">DSM 19382</strain>
    </source>
</reference>
<dbReference type="EMBL" id="FXTA01000002">
    <property type="protein sequence ID" value="SMO54768.1"/>
    <property type="molecule type" value="Genomic_DNA"/>
</dbReference>
<dbReference type="Proteomes" id="UP000317289">
    <property type="component" value="Unassembled WGS sequence"/>
</dbReference>
<dbReference type="Proteomes" id="UP000468990">
    <property type="component" value="Unassembled WGS sequence"/>
</dbReference>
<evidence type="ECO:0000313" key="4">
    <source>
        <dbReference type="Proteomes" id="UP000468990"/>
    </source>
</evidence>
<dbReference type="OrthoDB" id="1117699at2"/>
<name>A0A521C5S6_9FLAO</name>
<organism evidence="2 3">
    <name type="scientific">Flavobacterium resistens</name>
    <dbReference type="NCBI Taxonomy" id="443612"/>
    <lineage>
        <taxon>Bacteria</taxon>
        <taxon>Pseudomonadati</taxon>
        <taxon>Bacteroidota</taxon>
        <taxon>Flavobacteriia</taxon>
        <taxon>Flavobacteriales</taxon>
        <taxon>Flavobacteriaceae</taxon>
        <taxon>Flavobacterium</taxon>
    </lineage>
</organism>
<evidence type="ECO:0000313" key="2">
    <source>
        <dbReference type="EMBL" id="SMO54768.1"/>
    </source>
</evidence>
<sequence>MKKITQVVLLLMLTGINQIVSGQSTGWFGKATISNPLNLRGPVPPTNPEYGNYKSYEMILNLAPGLESSMNNKKAPYSSEKFYEAFSISGLKKQKEGEFKVKYNLTRFELVNDEEYVQTYYQKAPAYYIGLESNLEITDKTGKVIYKRYTTPKVCMYVTNPTETYENLTYKILTDNFYSMIEEFEGFYLYGPKITKLRYSDIEKKKKSKSTFNIEEYNQSLQVMPTLVDVDRENWADLFGEAQKFWKDLVNFQDKDDEDLAKQIRFSANYNLAATYILLGNVEEASKYLPGVKENEKSFLGMRNDYPYMSTLVEDIEKYKKLTEKTFTIEAIPQEPVLASYKKAPTAFRYAEFPGEVLDTDSKVWKGKVRIISDYPELVDLRTEQTVSGLRSMMDGIGSEKSSVYIYVEGQKKPERTNLKKVVNIKDEEGRMYIVGKTGRGVSLVSFDMNKQETSSKRYSMFEEVKKGGKVSLYHEFFPQDAYTLKKHVQDEFFIPPVFLGRRKALKEYFSDCPKMIENIEKGVYDHENKETYIKMFDDYTALCGNS</sequence>
<dbReference type="EMBL" id="WKKG01000009">
    <property type="protein sequence ID" value="MRX69564.1"/>
    <property type="molecule type" value="Genomic_DNA"/>
</dbReference>
<keyword evidence="4" id="KW-1185">Reference proteome</keyword>
<proteinExistence type="predicted"/>
<dbReference type="RefSeq" id="WP_142450016.1">
    <property type="nucleotide sequence ID" value="NZ_FXTA01000002.1"/>
</dbReference>
<reference evidence="1 4" key="2">
    <citation type="submission" date="2019-11" db="EMBL/GenBank/DDBJ databases">
        <title>Flavobacterium resistens genome.</title>
        <authorList>
            <person name="Wilson V.M."/>
            <person name="Newman J.D."/>
        </authorList>
    </citation>
    <scope>NUCLEOTIDE SEQUENCE [LARGE SCALE GENOMIC DNA]</scope>
    <source>
        <strain evidence="1 4">DSM 19382</strain>
    </source>
</reference>